<keyword evidence="4" id="KW-0732">Signal</keyword>
<dbReference type="InterPro" id="IPR042178">
    <property type="entry name" value="Serpin_sf_1"/>
</dbReference>
<feature type="domain" description="Serpin" evidence="5">
    <location>
        <begin position="48"/>
        <end position="442"/>
    </location>
</feature>
<reference evidence="6" key="1">
    <citation type="submission" date="2022-05" db="EMBL/GenBank/DDBJ databases">
        <authorList>
            <person name="Okamura Y."/>
        </authorList>
    </citation>
    <scope>NUCLEOTIDE SEQUENCE</scope>
</reference>
<dbReference type="Pfam" id="PF00079">
    <property type="entry name" value="Serpin"/>
    <property type="match status" value="1"/>
</dbReference>
<feature type="signal peptide" evidence="4">
    <location>
        <begin position="1"/>
        <end position="18"/>
    </location>
</feature>
<protein>
    <recommendedName>
        <fullName evidence="5">Serpin domain-containing protein</fullName>
    </recommendedName>
</protein>
<dbReference type="SUPFAM" id="SSF56574">
    <property type="entry name" value="Serpins"/>
    <property type="match status" value="1"/>
</dbReference>
<dbReference type="Proteomes" id="UP001152562">
    <property type="component" value="Unassembled WGS sequence"/>
</dbReference>
<evidence type="ECO:0000256" key="4">
    <source>
        <dbReference type="SAM" id="SignalP"/>
    </source>
</evidence>
<evidence type="ECO:0000259" key="5">
    <source>
        <dbReference type="SMART" id="SM00093"/>
    </source>
</evidence>
<evidence type="ECO:0000313" key="7">
    <source>
        <dbReference type="Proteomes" id="UP001152562"/>
    </source>
</evidence>
<evidence type="ECO:0000313" key="6">
    <source>
        <dbReference type="EMBL" id="CAH4037818.1"/>
    </source>
</evidence>
<dbReference type="Gene3D" id="3.30.497.10">
    <property type="entry name" value="Antithrombin, subunit I, domain 2"/>
    <property type="match status" value="2"/>
</dbReference>
<dbReference type="InterPro" id="IPR042185">
    <property type="entry name" value="Serpin_sf_2"/>
</dbReference>
<keyword evidence="7" id="KW-1185">Reference proteome</keyword>
<dbReference type="Gene3D" id="2.30.39.10">
    <property type="entry name" value="Alpha-1-antitrypsin, domain 1"/>
    <property type="match status" value="2"/>
</dbReference>
<dbReference type="PANTHER" id="PTHR11461">
    <property type="entry name" value="SERINE PROTEASE INHIBITOR, SERPIN"/>
    <property type="match status" value="1"/>
</dbReference>
<dbReference type="OrthoDB" id="9518664at2759"/>
<feature type="chain" id="PRO_5040130886" description="Serpin domain-containing protein" evidence="4">
    <location>
        <begin position="19"/>
        <end position="447"/>
    </location>
</feature>
<dbReference type="PANTHER" id="PTHR11461:SF342">
    <property type="entry name" value="SERINE PROTEASE INHIBITOR 28DC"/>
    <property type="match status" value="1"/>
</dbReference>
<dbReference type="InterPro" id="IPR023796">
    <property type="entry name" value="Serpin_dom"/>
</dbReference>
<proteinExistence type="inferred from homology"/>
<gene>
    <name evidence="6" type="ORF">PIBRA_LOCUS13441</name>
</gene>
<accession>A0A9P0XGG5</accession>
<keyword evidence="1" id="KW-0646">Protease inhibitor</keyword>
<dbReference type="InterPro" id="IPR036186">
    <property type="entry name" value="Serpin_sf"/>
</dbReference>
<dbReference type="AlphaFoldDB" id="A0A9P0XGG5"/>
<keyword evidence="2" id="KW-0722">Serine protease inhibitor</keyword>
<dbReference type="GO" id="GO:0004867">
    <property type="term" value="F:serine-type endopeptidase inhibitor activity"/>
    <property type="evidence" value="ECO:0007669"/>
    <property type="project" value="UniProtKB-KW"/>
</dbReference>
<dbReference type="GO" id="GO:0005615">
    <property type="term" value="C:extracellular space"/>
    <property type="evidence" value="ECO:0007669"/>
    <property type="project" value="InterPro"/>
</dbReference>
<dbReference type="InterPro" id="IPR000215">
    <property type="entry name" value="Serpin_fam"/>
</dbReference>
<name>A0A9P0XGG5_PIEBR</name>
<evidence type="ECO:0000256" key="2">
    <source>
        <dbReference type="ARBA" id="ARBA00022900"/>
    </source>
</evidence>
<dbReference type="EMBL" id="CALOZG010000085">
    <property type="protein sequence ID" value="CAH4037818.1"/>
    <property type="molecule type" value="Genomic_DNA"/>
</dbReference>
<organism evidence="6 7">
    <name type="scientific">Pieris brassicae</name>
    <name type="common">White butterfly</name>
    <name type="synonym">Large white butterfly</name>
    <dbReference type="NCBI Taxonomy" id="7116"/>
    <lineage>
        <taxon>Eukaryota</taxon>
        <taxon>Metazoa</taxon>
        <taxon>Ecdysozoa</taxon>
        <taxon>Arthropoda</taxon>
        <taxon>Hexapoda</taxon>
        <taxon>Insecta</taxon>
        <taxon>Pterygota</taxon>
        <taxon>Neoptera</taxon>
        <taxon>Endopterygota</taxon>
        <taxon>Lepidoptera</taxon>
        <taxon>Glossata</taxon>
        <taxon>Ditrysia</taxon>
        <taxon>Papilionoidea</taxon>
        <taxon>Pieridae</taxon>
        <taxon>Pierinae</taxon>
        <taxon>Pieris</taxon>
    </lineage>
</organism>
<dbReference type="SMART" id="SM00093">
    <property type="entry name" value="SERPIN"/>
    <property type="match status" value="1"/>
</dbReference>
<comment type="similarity">
    <text evidence="3">Belongs to the serpin family.</text>
</comment>
<comment type="caution">
    <text evidence="6">The sequence shown here is derived from an EMBL/GenBank/DDBJ whole genome shotgun (WGS) entry which is preliminary data.</text>
</comment>
<evidence type="ECO:0000256" key="3">
    <source>
        <dbReference type="RuleBase" id="RU000411"/>
    </source>
</evidence>
<dbReference type="CDD" id="cd00172">
    <property type="entry name" value="serpin"/>
    <property type="match status" value="1"/>
</dbReference>
<evidence type="ECO:0000256" key="1">
    <source>
        <dbReference type="ARBA" id="ARBA00022690"/>
    </source>
</evidence>
<sequence length="447" mass="50818">MESRLLVLWITLITLASSEDILDSDLGDQIPNRIENESISSSVNEFGFKLIKELMRRNENENIVISPAGISGLLAMALLGSVGETYEEIARVLGFSEDVRRNREHHDHFGDLLRSLNINDTSSKTMYADVIFSDNTSILREAYRLYLNRVYGGDALTTDFKNQQAAKDFINEWVNDNTKGKIPNFLKEALPIDTKVVLLSALYFSGQWKYPFLIEYTKKLPFKGLTEDVMVEQMLNMGSFPYIFSYNDDLHMIALPYNDSVTTMYALKPRRPNDLSLAELLNRLDFNKIDALIAKMENRKCVIRYPKMDLQRTENLEESLKAIGVRTIFKPGQANFALMVDNNRVVNRTFNEIVSRINTGDIDDSRSLKEVVDSLPNPGVYVDTVLHDVKFTVNEYGTEAVAATSGVLARSAELFYADTPFFMFIRNERTKLVTFSAVILNPKSLQT</sequence>